<keyword evidence="2" id="KW-1003">Cell membrane</keyword>
<dbReference type="PANTHER" id="PTHR42709">
    <property type="entry name" value="ALKALINE PHOSPHATASE LIKE PROTEIN"/>
    <property type="match status" value="1"/>
</dbReference>
<evidence type="ECO:0000256" key="2">
    <source>
        <dbReference type="ARBA" id="ARBA00022475"/>
    </source>
</evidence>
<keyword evidence="5 6" id="KW-0472">Membrane</keyword>
<dbReference type="Proteomes" id="UP000176834">
    <property type="component" value="Unassembled WGS sequence"/>
</dbReference>
<comment type="caution">
    <text evidence="8">The sequence shown here is derived from an EMBL/GenBank/DDBJ whole genome shotgun (WGS) entry which is preliminary data.</text>
</comment>
<name>A0A1F8F5P9_9BACT</name>
<proteinExistence type="predicted"/>
<comment type="subcellular location">
    <subcellularLocation>
        <location evidence="1">Cell membrane</location>
        <topology evidence="1">Multi-pass membrane protein</topology>
    </subcellularLocation>
</comment>
<dbReference type="GO" id="GO:0005886">
    <property type="term" value="C:plasma membrane"/>
    <property type="evidence" value="ECO:0007669"/>
    <property type="project" value="UniProtKB-SubCell"/>
</dbReference>
<dbReference type="AlphaFoldDB" id="A0A1F8F5P9"/>
<keyword evidence="4 6" id="KW-1133">Transmembrane helix</keyword>
<organism evidence="8 9">
    <name type="scientific">Candidatus Yanofskybacteria bacterium RIFCSPHIGHO2_02_FULL_38_22b</name>
    <dbReference type="NCBI Taxonomy" id="1802673"/>
    <lineage>
        <taxon>Bacteria</taxon>
        <taxon>Candidatus Yanofskyibacteriota</taxon>
    </lineage>
</organism>
<evidence type="ECO:0000256" key="3">
    <source>
        <dbReference type="ARBA" id="ARBA00022692"/>
    </source>
</evidence>
<evidence type="ECO:0000256" key="4">
    <source>
        <dbReference type="ARBA" id="ARBA00022989"/>
    </source>
</evidence>
<sequence length="198" mass="22598">MVLGGFLVSTNSIPLLPTFLVFTLGYTVNGYLWYLVGYFGGAKPIDKWGRKDPKSEKIINTVQHYFEIHSGKAIIITKFTFSLTIAALIIAGSLKYNLKRFTLYNFIGSIGWVAMTLFIGYFFGQSYKFFIIYLRNFTYFIIFLGGAIVLIYILKLAIKSAFVQSILMHERIRYLSEKIKNGLDKVLNGNDKSDVDNF</sequence>
<evidence type="ECO:0000259" key="7">
    <source>
        <dbReference type="Pfam" id="PF09335"/>
    </source>
</evidence>
<feature type="transmembrane region" description="Helical" evidence="6">
    <location>
        <begin position="12"/>
        <end position="34"/>
    </location>
</feature>
<dbReference type="Pfam" id="PF09335">
    <property type="entry name" value="VTT_dom"/>
    <property type="match status" value="1"/>
</dbReference>
<evidence type="ECO:0000313" key="8">
    <source>
        <dbReference type="EMBL" id="OGN07566.1"/>
    </source>
</evidence>
<dbReference type="EMBL" id="MGJN01000004">
    <property type="protein sequence ID" value="OGN07566.1"/>
    <property type="molecule type" value="Genomic_DNA"/>
</dbReference>
<evidence type="ECO:0000256" key="1">
    <source>
        <dbReference type="ARBA" id="ARBA00004651"/>
    </source>
</evidence>
<dbReference type="PANTHER" id="PTHR42709:SF6">
    <property type="entry name" value="UNDECAPRENYL PHOSPHATE TRANSPORTER A"/>
    <property type="match status" value="1"/>
</dbReference>
<gene>
    <name evidence="8" type="ORF">A3B86_00530</name>
</gene>
<accession>A0A1F8F5P9</accession>
<dbReference type="InterPro" id="IPR032816">
    <property type="entry name" value="VTT_dom"/>
</dbReference>
<evidence type="ECO:0000256" key="5">
    <source>
        <dbReference type="ARBA" id="ARBA00023136"/>
    </source>
</evidence>
<feature type="domain" description="VTT" evidence="7">
    <location>
        <begin position="2"/>
        <end position="121"/>
    </location>
</feature>
<feature type="transmembrane region" description="Helical" evidence="6">
    <location>
        <begin position="73"/>
        <end position="91"/>
    </location>
</feature>
<reference evidence="8 9" key="1">
    <citation type="journal article" date="2016" name="Nat. Commun.">
        <title>Thousands of microbial genomes shed light on interconnected biogeochemical processes in an aquifer system.</title>
        <authorList>
            <person name="Anantharaman K."/>
            <person name="Brown C.T."/>
            <person name="Hug L.A."/>
            <person name="Sharon I."/>
            <person name="Castelle C.J."/>
            <person name="Probst A.J."/>
            <person name="Thomas B.C."/>
            <person name="Singh A."/>
            <person name="Wilkins M.J."/>
            <person name="Karaoz U."/>
            <person name="Brodie E.L."/>
            <person name="Williams K.H."/>
            <person name="Hubbard S.S."/>
            <person name="Banfield J.F."/>
        </authorList>
    </citation>
    <scope>NUCLEOTIDE SEQUENCE [LARGE SCALE GENOMIC DNA]</scope>
</reference>
<protein>
    <recommendedName>
        <fullName evidence="7">VTT domain-containing protein</fullName>
    </recommendedName>
</protein>
<feature type="transmembrane region" description="Helical" evidence="6">
    <location>
        <begin position="103"/>
        <end position="124"/>
    </location>
</feature>
<keyword evidence="3 6" id="KW-0812">Transmembrane</keyword>
<dbReference type="InterPro" id="IPR051311">
    <property type="entry name" value="DedA_domain"/>
</dbReference>
<feature type="transmembrane region" description="Helical" evidence="6">
    <location>
        <begin position="136"/>
        <end position="158"/>
    </location>
</feature>
<evidence type="ECO:0000256" key="6">
    <source>
        <dbReference type="SAM" id="Phobius"/>
    </source>
</evidence>
<evidence type="ECO:0000313" key="9">
    <source>
        <dbReference type="Proteomes" id="UP000176834"/>
    </source>
</evidence>